<keyword evidence="7" id="KW-1185">Reference proteome</keyword>
<evidence type="ECO:0000313" key="6">
    <source>
        <dbReference type="EMBL" id="MBC5721381.1"/>
    </source>
</evidence>
<evidence type="ECO:0008006" key="8">
    <source>
        <dbReference type="Google" id="ProtNLM"/>
    </source>
</evidence>
<organism evidence="6 7">
    <name type="scientific">Flintibacter hominis</name>
    <dbReference type="NCBI Taxonomy" id="2763048"/>
    <lineage>
        <taxon>Bacteria</taxon>
        <taxon>Bacillati</taxon>
        <taxon>Bacillota</taxon>
        <taxon>Clostridia</taxon>
        <taxon>Eubacteriales</taxon>
        <taxon>Flintibacter</taxon>
    </lineage>
</organism>
<name>A0A8J6IZ90_9FIRM</name>
<dbReference type="InterPro" id="IPR035952">
    <property type="entry name" value="Rhomboid-like_sf"/>
</dbReference>
<feature type="transmembrane region" description="Helical" evidence="5">
    <location>
        <begin position="49"/>
        <end position="72"/>
    </location>
</feature>
<protein>
    <recommendedName>
        <fullName evidence="8">Rhomboid family intramembrane serine protease</fullName>
    </recommendedName>
</protein>
<evidence type="ECO:0000256" key="1">
    <source>
        <dbReference type="ARBA" id="ARBA00004141"/>
    </source>
</evidence>
<dbReference type="EMBL" id="JACOPO010000001">
    <property type="protein sequence ID" value="MBC5721381.1"/>
    <property type="molecule type" value="Genomic_DNA"/>
</dbReference>
<dbReference type="Gene3D" id="1.20.1540.10">
    <property type="entry name" value="Rhomboid-like"/>
    <property type="match status" value="1"/>
</dbReference>
<accession>A0A8J6IZ90</accession>
<evidence type="ECO:0000256" key="4">
    <source>
        <dbReference type="ARBA" id="ARBA00023136"/>
    </source>
</evidence>
<comment type="subcellular location">
    <subcellularLocation>
        <location evidence="1">Membrane</location>
        <topology evidence="1">Multi-pass membrane protein</topology>
    </subcellularLocation>
</comment>
<evidence type="ECO:0000256" key="2">
    <source>
        <dbReference type="ARBA" id="ARBA00022692"/>
    </source>
</evidence>
<sequence>MKYIALGNVFVYIADMLTNGWVSMFIRFYPELILQGQVWRLVTFIFSPLSVGGGFWGPFFFAVTTYFYYWIGSSLERQWGSTRFTVFYGLGVLLNIVVGIVTYLLMPITSNLSGYYFETATMYYVNLSMFFSFATLYPDMQVLLYGIIPLKVKWLAWLDAIFFTYDIFGYLTGHTPLRALLPVIAILNYLIFFWEDLMSVLGRGSERIRYRTSPQTINFKKAQKDVKERKGYLHKCAVCGLTDADDPNMEFRYCSKCNGYYCYCMKHINDHTHVQ</sequence>
<keyword evidence="4 5" id="KW-0472">Membrane</keyword>
<dbReference type="GO" id="GO:0016020">
    <property type="term" value="C:membrane"/>
    <property type="evidence" value="ECO:0007669"/>
    <property type="project" value="UniProtKB-SubCell"/>
</dbReference>
<evidence type="ECO:0000256" key="3">
    <source>
        <dbReference type="ARBA" id="ARBA00022989"/>
    </source>
</evidence>
<gene>
    <name evidence="6" type="ORF">H8S11_00875</name>
</gene>
<feature type="transmembrane region" description="Helical" evidence="5">
    <location>
        <begin position="84"/>
        <end position="105"/>
    </location>
</feature>
<feature type="transmembrane region" description="Helical" evidence="5">
    <location>
        <begin position="179"/>
        <end position="201"/>
    </location>
</feature>
<proteinExistence type="predicted"/>
<evidence type="ECO:0000313" key="7">
    <source>
        <dbReference type="Proteomes" id="UP000628736"/>
    </source>
</evidence>
<dbReference type="AlphaFoldDB" id="A0A8J6IZ90"/>
<keyword evidence="2 5" id="KW-0812">Transmembrane</keyword>
<dbReference type="SUPFAM" id="SSF144091">
    <property type="entry name" value="Rhomboid-like"/>
    <property type="match status" value="1"/>
</dbReference>
<comment type="caution">
    <text evidence="6">The sequence shown here is derived from an EMBL/GenBank/DDBJ whole genome shotgun (WGS) entry which is preliminary data.</text>
</comment>
<reference evidence="6" key="1">
    <citation type="submission" date="2020-08" db="EMBL/GenBank/DDBJ databases">
        <title>Genome public.</title>
        <authorList>
            <person name="Liu C."/>
            <person name="Sun Q."/>
        </authorList>
    </citation>
    <scope>NUCLEOTIDE SEQUENCE</scope>
    <source>
        <strain evidence="6">NSJ-23</strain>
    </source>
</reference>
<feature type="transmembrane region" description="Helical" evidence="5">
    <location>
        <begin position="9"/>
        <end position="29"/>
    </location>
</feature>
<evidence type="ECO:0000256" key="5">
    <source>
        <dbReference type="SAM" id="Phobius"/>
    </source>
</evidence>
<dbReference type="Proteomes" id="UP000628736">
    <property type="component" value="Unassembled WGS sequence"/>
</dbReference>
<keyword evidence="3 5" id="KW-1133">Transmembrane helix</keyword>